<sequence length="303" mass="33169">MAVKNTKKPEINEIQFKSGNSYCSGTLYKPTTNGPYPIIVMGHGLGSVRVMRLPAYAERFVEAGYGCLLFDYRHFGTSGGEPRQLLDINKQLEDWRSALSFVRTQKDVVQSKIVIWGTSFGGGHVLTTAANDHSIVAVISQCPFTDGLASSLATSPISSIKVTALALTDRIGAIFGAKPIMVASAGKPHSAALMTAKDCEDGYLQLVPENSEFRNYVAARFALDLLTYFPGKFTSKIQCPVLFCVCETDSVAPAKTTLKHAQKTPQKEIKIYSEGHFDIYVNQGFEKVIHDQIDFLNRTVSAN</sequence>
<dbReference type="InterPro" id="IPR029058">
    <property type="entry name" value="AB_hydrolase_fold"/>
</dbReference>
<dbReference type="InterPro" id="IPR050261">
    <property type="entry name" value="FrsA_esterase"/>
</dbReference>
<dbReference type="Proteomes" id="UP000013070">
    <property type="component" value="Unassembled WGS sequence"/>
</dbReference>
<dbReference type="Gene3D" id="3.40.50.1820">
    <property type="entry name" value="alpha/beta hydrolase"/>
    <property type="match status" value="1"/>
</dbReference>
<protein>
    <recommendedName>
        <fullName evidence="2">Serine aminopeptidase S33 domain-containing protein</fullName>
    </recommendedName>
</protein>
<dbReference type="PANTHER" id="PTHR22946">
    <property type="entry name" value="DIENELACTONE HYDROLASE DOMAIN-CONTAINING PROTEIN-RELATED"/>
    <property type="match status" value="1"/>
</dbReference>
<dbReference type="PANTHER" id="PTHR22946:SF9">
    <property type="entry name" value="POLYKETIDE TRANSFERASE AF380"/>
    <property type="match status" value="1"/>
</dbReference>
<dbReference type="HOGENOM" id="CLU_048587_1_0_6"/>
<dbReference type="eggNOG" id="COG1073">
    <property type="taxonomic scope" value="Bacteria"/>
</dbReference>
<dbReference type="PATRIC" id="fig|1217710.3.peg.211"/>
<gene>
    <name evidence="3" type="ORF">F969_00228</name>
</gene>
<dbReference type="SUPFAM" id="SSF53474">
    <property type="entry name" value="alpha/beta-Hydrolases"/>
    <property type="match status" value="1"/>
</dbReference>
<comment type="caution">
    <text evidence="3">The sequence shown here is derived from an EMBL/GenBank/DDBJ whole genome shotgun (WGS) entry which is preliminary data.</text>
</comment>
<proteinExistence type="predicted"/>
<evidence type="ECO:0000259" key="2">
    <source>
        <dbReference type="Pfam" id="PF12146"/>
    </source>
</evidence>
<dbReference type="Gene3D" id="1.10.10.800">
    <property type="match status" value="1"/>
</dbReference>
<dbReference type="RefSeq" id="WP_004780048.1">
    <property type="nucleotide sequence ID" value="NZ_CP104652.1"/>
</dbReference>
<evidence type="ECO:0000256" key="1">
    <source>
        <dbReference type="ARBA" id="ARBA00022801"/>
    </source>
</evidence>
<organism evidence="3 4">
    <name type="scientific">Acinetobacter variabilis</name>
    <dbReference type="NCBI Taxonomy" id="70346"/>
    <lineage>
        <taxon>Bacteria</taxon>
        <taxon>Pseudomonadati</taxon>
        <taxon>Pseudomonadota</taxon>
        <taxon>Gammaproteobacteria</taxon>
        <taxon>Moraxellales</taxon>
        <taxon>Moraxellaceae</taxon>
        <taxon>Acinetobacter</taxon>
    </lineage>
</organism>
<dbReference type="InterPro" id="IPR022742">
    <property type="entry name" value="Hydrolase_4"/>
</dbReference>
<feature type="domain" description="Serine aminopeptidase S33" evidence="2">
    <location>
        <begin position="38"/>
        <end position="275"/>
    </location>
</feature>
<evidence type="ECO:0000313" key="4">
    <source>
        <dbReference type="Proteomes" id="UP000013070"/>
    </source>
</evidence>
<dbReference type="GO" id="GO:0052689">
    <property type="term" value="F:carboxylic ester hydrolase activity"/>
    <property type="evidence" value="ECO:0007669"/>
    <property type="project" value="UniProtKB-ARBA"/>
</dbReference>
<dbReference type="AlphaFoldDB" id="N8VLL1"/>
<dbReference type="Pfam" id="PF12146">
    <property type="entry name" value="Hydrolase_4"/>
    <property type="match status" value="1"/>
</dbReference>
<reference evidence="3 4" key="1">
    <citation type="submission" date="2013-02" db="EMBL/GenBank/DDBJ databases">
        <title>The Genome Sequence of Acinetobacter sp. NIPH 899.</title>
        <authorList>
            <consortium name="The Broad Institute Genome Sequencing Platform"/>
            <consortium name="The Broad Institute Genome Sequencing Center for Infectious Disease"/>
            <person name="Cerqueira G."/>
            <person name="Feldgarden M."/>
            <person name="Courvalin P."/>
            <person name="Perichon B."/>
            <person name="Grillot-Courvalin C."/>
            <person name="Clermont D."/>
            <person name="Rocha E."/>
            <person name="Yoon E.-J."/>
            <person name="Nemec A."/>
            <person name="Walker B."/>
            <person name="Young S.K."/>
            <person name="Zeng Q."/>
            <person name="Gargeya S."/>
            <person name="Fitzgerald M."/>
            <person name="Haas B."/>
            <person name="Abouelleil A."/>
            <person name="Alvarado L."/>
            <person name="Arachchi H.M."/>
            <person name="Berlin A.M."/>
            <person name="Chapman S.B."/>
            <person name="Dewar J."/>
            <person name="Goldberg J."/>
            <person name="Griggs A."/>
            <person name="Gujja S."/>
            <person name="Hansen M."/>
            <person name="Howarth C."/>
            <person name="Imamovic A."/>
            <person name="Larimer J."/>
            <person name="McCowan C."/>
            <person name="Murphy C."/>
            <person name="Neiman D."/>
            <person name="Pearson M."/>
            <person name="Priest M."/>
            <person name="Roberts A."/>
            <person name="Saif S."/>
            <person name="Shea T."/>
            <person name="Sisk P."/>
            <person name="Sykes S."/>
            <person name="Wortman J."/>
            <person name="Nusbaum C."/>
            <person name="Birren B."/>
        </authorList>
    </citation>
    <scope>NUCLEOTIDE SEQUENCE [LARGE SCALE GENOMIC DNA]</scope>
    <source>
        <strain evidence="3 4">NIPH 899</strain>
    </source>
</reference>
<dbReference type="EMBL" id="APPE01000022">
    <property type="protein sequence ID" value="ENV00792.1"/>
    <property type="molecule type" value="Genomic_DNA"/>
</dbReference>
<keyword evidence="1" id="KW-0378">Hydrolase</keyword>
<name>N8VLL1_9GAMM</name>
<evidence type="ECO:0000313" key="3">
    <source>
        <dbReference type="EMBL" id="ENV00792.1"/>
    </source>
</evidence>
<accession>N8VLL1</accession>
<keyword evidence="4" id="KW-1185">Reference proteome</keyword>